<name>A0A9P6C0X4_9AGAR</name>
<gene>
    <name evidence="1" type="ORF">P691DRAFT_762826</name>
</gene>
<evidence type="ECO:0000313" key="1">
    <source>
        <dbReference type="EMBL" id="KAF9445060.1"/>
    </source>
</evidence>
<evidence type="ECO:0000313" key="2">
    <source>
        <dbReference type="Proteomes" id="UP000807342"/>
    </source>
</evidence>
<dbReference type="OrthoDB" id="3193844at2759"/>
<dbReference type="AlphaFoldDB" id="A0A9P6C0X4"/>
<dbReference type="Proteomes" id="UP000807342">
    <property type="component" value="Unassembled WGS sequence"/>
</dbReference>
<protein>
    <recommendedName>
        <fullName evidence="3">BTB domain-containing protein</fullName>
    </recommendedName>
</protein>
<dbReference type="EMBL" id="MU151327">
    <property type="protein sequence ID" value="KAF9445060.1"/>
    <property type="molecule type" value="Genomic_DNA"/>
</dbReference>
<reference evidence="1" key="1">
    <citation type="submission" date="2020-11" db="EMBL/GenBank/DDBJ databases">
        <authorList>
            <consortium name="DOE Joint Genome Institute"/>
            <person name="Ahrendt S."/>
            <person name="Riley R."/>
            <person name="Andreopoulos W."/>
            <person name="Labutti K."/>
            <person name="Pangilinan J."/>
            <person name="Ruiz-Duenas F.J."/>
            <person name="Barrasa J.M."/>
            <person name="Sanchez-Garcia M."/>
            <person name="Camarero S."/>
            <person name="Miyauchi S."/>
            <person name="Serrano A."/>
            <person name="Linde D."/>
            <person name="Babiker R."/>
            <person name="Drula E."/>
            <person name="Ayuso-Fernandez I."/>
            <person name="Pacheco R."/>
            <person name="Padilla G."/>
            <person name="Ferreira P."/>
            <person name="Barriuso J."/>
            <person name="Kellner H."/>
            <person name="Castanera R."/>
            <person name="Alfaro M."/>
            <person name="Ramirez L."/>
            <person name="Pisabarro A.G."/>
            <person name="Kuo A."/>
            <person name="Tritt A."/>
            <person name="Lipzen A."/>
            <person name="He G."/>
            <person name="Yan M."/>
            <person name="Ng V."/>
            <person name="Cullen D."/>
            <person name="Martin F."/>
            <person name="Rosso M.-N."/>
            <person name="Henrissat B."/>
            <person name="Hibbett D."/>
            <person name="Martinez A.T."/>
            <person name="Grigoriev I.V."/>
        </authorList>
    </citation>
    <scope>NUCLEOTIDE SEQUENCE</scope>
    <source>
        <strain evidence="1">MF-IS2</strain>
    </source>
</reference>
<accession>A0A9P6C0X4</accession>
<comment type="caution">
    <text evidence="1">The sequence shown here is derived from an EMBL/GenBank/DDBJ whole genome shotgun (WGS) entry which is preliminary data.</text>
</comment>
<keyword evidence="2" id="KW-1185">Reference proteome</keyword>
<organism evidence="1 2">
    <name type="scientific">Macrolepiota fuliginosa MF-IS2</name>
    <dbReference type="NCBI Taxonomy" id="1400762"/>
    <lineage>
        <taxon>Eukaryota</taxon>
        <taxon>Fungi</taxon>
        <taxon>Dikarya</taxon>
        <taxon>Basidiomycota</taxon>
        <taxon>Agaricomycotina</taxon>
        <taxon>Agaricomycetes</taxon>
        <taxon>Agaricomycetidae</taxon>
        <taxon>Agaricales</taxon>
        <taxon>Agaricineae</taxon>
        <taxon>Agaricaceae</taxon>
        <taxon>Macrolepiota</taxon>
    </lineage>
</organism>
<evidence type="ECO:0008006" key="3">
    <source>
        <dbReference type="Google" id="ProtNLM"/>
    </source>
</evidence>
<sequence length="181" mass="20613">MFPSRVPEIPRQYFFEEGSPGTSLLNQALAPDLTSIRRHKGPPPNAVLFQLLRDRHSSSKFSESVMHTEYERDTEYYMETTTVLLDNCLFKIPLYYFSRYSDVFSTAFTLPPPIDGMRGGQSDQNPIKLEGVSKDDFRGLLRAMYPTGPAIPGKDLVLAEWISALKLATMWGFAEIRRRAI</sequence>
<proteinExistence type="predicted"/>